<dbReference type="Proteomes" id="UP001272137">
    <property type="component" value="Unassembled WGS sequence"/>
</dbReference>
<feature type="compositionally biased region" description="Basic and acidic residues" evidence="1">
    <location>
        <begin position="7"/>
        <end position="16"/>
    </location>
</feature>
<protein>
    <submittedName>
        <fullName evidence="2">Uncharacterized protein</fullName>
    </submittedName>
</protein>
<name>A0AAW9CTR1_BURTH</name>
<feature type="region of interest" description="Disordered" evidence="1">
    <location>
        <begin position="1"/>
        <end position="46"/>
    </location>
</feature>
<proteinExistence type="predicted"/>
<dbReference type="EMBL" id="QXCT01000001">
    <property type="protein sequence ID" value="MDW9253036.1"/>
    <property type="molecule type" value="Genomic_DNA"/>
</dbReference>
<evidence type="ECO:0000313" key="3">
    <source>
        <dbReference type="Proteomes" id="UP001272137"/>
    </source>
</evidence>
<reference evidence="2" key="1">
    <citation type="submission" date="2018-08" db="EMBL/GenBank/DDBJ databases">
        <title>Identification of Burkholderia cepacia strains that express a Burkholderia pseudomallei-like capsular polysaccharide.</title>
        <authorList>
            <person name="Burtnick M.N."/>
            <person name="Vongsouvath M."/>
            <person name="Newton P."/>
            <person name="Wuthiekanun V."/>
            <person name="Limmathurotsakul D."/>
            <person name="Brett P.J."/>
            <person name="Chantratita N."/>
            <person name="Dance D.A."/>
        </authorList>
    </citation>
    <scope>NUCLEOTIDE SEQUENCE</scope>
    <source>
        <strain evidence="2">SBXCC001</strain>
    </source>
</reference>
<evidence type="ECO:0000313" key="2">
    <source>
        <dbReference type="EMBL" id="MDW9253036.1"/>
    </source>
</evidence>
<evidence type="ECO:0000256" key="1">
    <source>
        <dbReference type="SAM" id="MobiDB-lite"/>
    </source>
</evidence>
<sequence length="46" mass="4853">MRLRGRSGCDARRHGDAAASRAARPAVRRAAARIAPVRRAPGSGSR</sequence>
<accession>A0AAW9CTR1</accession>
<organism evidence="2 3">
    <name type="scientific">Burkholderia thailandensis</name>
    <dbReference type="NCBI Taxonomy" id="57975"/>
    <lineage>
        <taxon>Bacteria</taxon>
        <taxon>Pseudomonadati</taxon>
        <taxon>Pseudomonadota</taxon>
        <taxon>Betaproteobacteria</taxon>
        <taxon>Burkholderiales</taxon>
        <taxon>Burkholderiaceae</taxon>
        <taxon>Burkholderia</taxon>
        <taxon>pseudomallei group</taxon>
    </lineage>
</organism>
<comment type="caution">
    <text evidence="2">The sequence shown here is derived from an EMBL/GenBank/DDBJ whole genome shotgun (WGS) entry which is preliminary data.</text>
</comment>
<dbReference type="AlphaFoldDB" id="A0AAW9CTR1"/>
<gene>
    <name evidence="2" type="ORF">C7S16_4987</name>
</gene>